<evidence type="ECO:0000256" key="1">
    <source>
        <dbReference type="SAM" id="SignalP"/>
    </source>
</evidence>
<dbReference type="InterPro" id="IPR029062">
    <property type="entry name" value="Class_I_gatase-like"/>
</dbReference>
<sequence>MFRGILVRGLRCVVLAGVVLWQAATVAAFGQAPTAASLQGLTAPPPSAKTIHLKHVLVIGQTKGWEHDSVSATMAAIYNMGKTTGLWDTMLRTDTELLTKKELKVNAKNLNYFDAIVFASTTGELDLDDSQKKDLMSFIKEDGKGFVGVHAALDTNYKWPEYGEMIGGYFDQHPWMTFNAPILNEDPEFPATRHFPKAFVKYDEIYQPMTWSRDKVHVLLTLDASKLNYKDNPRIHRTDNDFAVAWTHQYGKGRVFYSTLGHTEEAWEDPDILRMYSEAIKWSLGMTEGSTMPRPRPADAPNRP</sequence>
<keyword evidence="3" id="KW-0378">Hydrolase</keyword>
<dbReference type="PANTHER" id="PTHR40469:SF2">
    <property type="entry name" value="GALACTOSE-BINDING DOMAIN-LIKE SUPERFAMILY PROTEIN"/>
    <property type="match status" value="1"/>
</dbReference>
<proteinExistence type="predicted"/>
<protein>
    <submittedName>
        <fullName evidence="3">Putative glycosyl hydrolase (Putative secreted protein)</fullName>
    </submittedName>
</protein>
<keyword evidence="4" id="KW-1185">Reference proteome</keyword>
<dbReference type="Proteomes" id="UP000289437">
    <property type="component" value="Unassembled WGS sequence"/>
</dbReference>
<feature type="signal peptide" evidence="1">
    <location>
        <begin position="1"/>
        <end position="27"/>
    </location>
</feature>
<evidence type="ECO:0000313" key="3">
    <source>
        <dbReference type="EMBL" id="RXH54559.1"/>
    </source>
</evidence>
<dbReference type="SUPFAM" id="SSF52317">
    <property type="entry name" value="Class I glutamine amidotransferase-like"/>
    <property type="match status" value="1"/>
</dbReference>
<evidence type="ECO:0000259" key="2">
    <source>
        <dbReference type="Pfam" id="PF06283"/>
    </source>
</evidence>
<dbReference type="Gene3D" id="3.40.50.880">
    <property type="match status" value="1"/>
</dbReference>
<feature type="chain" id="PRO_5020639380" evidence="1">
    <location>
        <begin position="28"/>
        <end position="304"/>
    </location>
</feature>
<dbReference type="GO" id="GO:0016787">
    <property type="term" value="F:hydrolase activity"/>
    <property type="evidence" value="ECO:0007669"/>
    <property type="project" value="UniProtKB-KW"/>
</dbReference>
<keyword evidence="1" id="KW-0732">Signal</keyword>
<dbReference type="EMBL" id="RDSM01000003">
    <property type="protein sequence ID" value="RXH54559.1"/>
    <property type="molecule type" value="Genomic_DNA"/>
</dbReference>
<reference evidence="3 4" key="1">
    <citation type="submission" date="2018-11" db="EMBL/GenBank/DDBJ databases">
        <authorList>
            <person name="Mardanov A.V."/>
            <person name="Ravin N.V."/>
            <person name="Dedysh S.N."/>
        </authorList>
    </citation>
    <scope>NUCLEOTIDE SEQUENCE [LARGE SCALE GENOMIC DNA]</scope>
    <source>
        <strain evidence="3 4">AF10</strain>
    </source>
</reference>
<name>A0A4Q0SYH3_9BACT</name>
<dbReference type="InterPro" id="IPR029010">
    <property type="entry name" value="ThuA-like"/>
</dbReference>
<accession>A0A4Q0SYH3</accession>
<gene>
    <name evidence="3" type="ORF">GRAN_3663</name>
</gene>
<organism evidence="3 4">
    <name type="scientific">Granulicella sibirica</name>
    <dbReference type="NCBI Taxonomy" id="2479048"/>
    <lineage>
        <taxon>Bacteria</taxon>
        <taxon>Pseudomonadati</taxon>
        <taxon>Acidobacteriota</taxon>
        <taxon>Terriglobia</taxon>
        <taxon>Terriglobales</taxon>
        <taxon>Acidobacteriaceae</taxon>
        <taxon>Granulicella</taxon>
    </lineage>
</organism>
<dbReference type="Pfam" id="PF06283">
    <property type="entry name" value="ThuA"/>
    <property type="match status" value="1"/>
</dbReference>
<comment type="caution">
    <text evidence="3">The sequence shown here is derived from an EMBL/GenBank/DDBJ whole genome shotgun (WGS) entry which is preliminary data.</text>
</comment>
<dbReference type="OrthoDB" id="9785923at2"/>
<reference evidence="4" key="2">
    <citation type="submission" date="2019-02" db="EMBL/GenBank/DDBJ databases">
        <title>Granulicella sibirica sp. nov., a psychrotolerant acidobacterium isolated from an organic soil layer in forested tundra, West Siberia.</title>
        <authorList>
            <person name="Oshkin I.Y."/>
            <person name="Kulichevskaya I.S."/>
            <person name="Rijpstra W.I.C."/>
            <person name="Sinninghe Damste J.S."/>
            <person name="Rakitin A.L."/>
            <person name="Ravin N.V."/>
            <person name="Dedysh S.N."/>
        </authorList>
    </citation>
    <scope>NUCLEOTIDE SEQUENCE [LARGE SCALE GENOMIC DNA]</scope>
    <source>
        <strain evidence="4">AF10</strain>
    </source>
</reference>
<feature type="domain" description="ThuA-like" evidence="2">
    <location>
        <begin position="56"/>
        <end position="282"/>
    </location>
</feature>
<dbReference type="AlphaFoldDB" id="A0A4Q0SYH3"/>
<evidence type="ECO:0000313" key="4">
    <source>
        <dbReference type="Proteomes" id="UP000289437"/>
    </source>
</evidence>
<dbReference type="PANTHER" id="PTHR40469">
    <property type="entry name" value="SECRETED GLYCOSYL HYDROLASE"/>
    <property type="match status" value="1"/>
</dbReference>